<protein>
    <recommendedName>
        <fullName evidence="6">Thaumatin-like protein</fullName>
    </recommendedName>
</protein>
<keyword evidence="2" id="KW-1015">Disulfide bond</keyword>
<evidence type="ECO:0000256" key="2">
    <source>
        <dbReference type="PIRSR" id="PIRSR002703-1"/>
    </source>
</evidence>
<evidence type="ECO:0000256" key="1">
    <source>
        <dbReference type="ARBA" id="ARBA00010607"/>
    </source>
</evidence>
<dbReference type="PROSITE" id="PS51367">
    <property type="entry name" value="THAUMATIN_2"/>
    <property type="match status" value="1"/>
</dbReference>
<keyword evidence="3" id="KW-0812">Transmembrane</keyword>
<dbReference type="EMBL" id="JAEACU010000005">
    <property type="protein sequence ID" value="KAH7528115.1"/>
    <property type="molecule type" value="Genomic_DNA"/>
</dbReference>
<keyword evidence="3" id="KW-1133">Transmembrane helix</keyword>
<comment type="similarity">
    <text evidence="1">Belongs to the thaumatin family.</text>
</comment>
<dbReference type="Gene3D" id="2.60.110.10">
    <property type="entry name" value="Thaumatin"/>
    <property type="match status" value="1"/>
</dbReference>
<evidence type="ECO:0008006" key="6">
    <source>
        <dbReference type="Google" id="ProtNLM"/>
    </source>
</evidence>
<dbReference type="Proteomes" id="UP000813462">
    <property type="component" value="Unassembled WGS sequence"/>
</dbReference>
<gene>
    <name evidence="4" type="ORF">FEM48_Zijuj05G0037600</name>
</gene>
<proteinExistence type="inferred from homology"/>
<dbReference type="Pfam" id="PF00314">
    <property type="entry name" value="Thaumatin"/>
    <property type="match status" value="1"/>
</dbReference>
<name>A0A978VCM6_ZIZJJ</name>
<sequence length="233" mass="24686">MNRSSHKVWPVALSNAGEPSLLPSKGGHIPVLHPGQFINISFSPSGSDGLDHYGVSFGNGYNLPMVVVPVHSGSGEHCMTAGCTVNLTSLCPPELRFSEESLGSKSACQVSGDPNFCCTSNCSNGPGLTDTLSCDPNFFTKIFKKACPKANSFVDDTGSLFSCPLGQDYSLIFCPSPSTTSNKQQLKLTILAAIFVALAFIAALLKALWRFGDGISICNNNSNNTCCNCFNKN</sequence>
<evidence type="ECO:0000313" key="5">
    <source>
        <dbReference type="Proteomes" id="UP000813462"/>
    </source>
</evidence>
<dbReference type="InterPro" id="IPR001938">
    <property type="entry name" value="Thaumatin"/>
</dbReference>
<reference evidence="4" key="1">
    <citation type="journal article" date="2021" name="Front. Plant Sci.">
        <title>Chromosome-Scale Genome Assembly for Chinese Sour Jujube and Insights Into Its Genome Evolution and Domestication Signature.</title>
        <authorList>
            <person name="Shen L.-Y."/>
            <person name="Luo H."/>
            <person name="Wang X.-L."/>
            <person name="Wang X.-M."/>
            <person name="Qiu X.-J."/>
            <person name="Liu H."/>
            <person name="Zhou S.-S."/>
            <person name="Jia K.-H."/>
            <person name="Nie S."/>
            <person name="Bao Y.-T."/>
            <person name="Zhang R.-G."/>
            <person name="Yun Q.-Z."/>
            <person name="Chai Y.-H."/>
            <person name="Lu J.-Y."/>
            <person name="Li Y."/>
            <person name="Zhao S.-W."/>
            <person name="Mao J.-F."/>
            <person name="Jia S.-G."/>
            <person name="Mao Y.-M."/>
        </authorList>
    </citation>
    <scope>NUCLEOTIDE SEQUENCE</scope>
    <source>
        <strain evidence="4">AT0</strain>
        <tissue evidence="4">Leaf</tissue>
    </source>
</reference>
<dbReference type="SMART" id="SM00205">
    <property type="entry name" value="THN"/>
    <property type="match status" value="1"/>
</dbReference>
<feature type="disulfide bond" evidence="2">
    <location>
        <begin position="118"/>
        <end position="134"/>
    </location>
</feature>
<accession>A0A978VCM6</accession>
<feature type="disulfide bond" evidence="2">
    <location>
        <begin position="83"/>
        <end position="147"/>
    </location>
</feature>
<comment type="caution">
    <text evidence="4">The sequence shown here is derived from an EMBL/GenBank/DDBJ whole genome shotgun (WGS) entry which is preliminary data.</text>
</comment>
<organism evidence="4 5">
    <name type="scientific">Ziziphus jujuba var. spinosa</name>
    <dbReference type="NCBI Taxonomy" id="714518"/>
    <lineage>
        <taxon>Eukaryota</taxon>
        <taxon>Viridiplantae</taxon>
        <taxon>Streptophyta</taxon>
        <taxon>Embryophyta</taxon>
        <taxon>Tracheophyta</taxon>
        <taxon>Spermatophyta</taxon>
        <taxon>Magnoliopsida</taxon>
        <taxon>eudicotyledons</taxon>
        <taxon>Gunneridae</taxon>
        <taxon>Pentapetalae</taxon>
        <taxon>rosids</taxon>
        <taxon>fabids</taxon>
        <taxon>Rosales</taxon>
        <taxon>Rhamnaceae</taxon>
        <taxon>Paliureae</taxon>
        <taxon>Ziziphus</taxon>
    </lineage>
</organism>
<keyword evidence="3" id="KW-0472">Membrane</keyword>
<evidence type="ECO:0000256" key="3">
    <source>
        <dbReference type="SAM" id="Phobius"/>
    </source>
</evidence>
<feature type="disulfide bond" evidence="2">
    <location>
        <begin position="78"/>
        <end position="163"/>
    </location>
</feature>
<dbReference type="InterPro" id="IPR037176">
    <property type="entry name" value="Osmotin/thaumatin-like_sf"/>
</dbReference>
<dbReference type="SUPFAM" id="SSF49870">
    <property type="entry name" value="Osmotin, thaumatin-like protein"/>
    <property type="match status" value="1"/>
</dbReference>
<dbReference type="PANTHER" id="PTHR31048">
    <property type="entry name" value="OS03G0233200 PROTEIN"/>
    <property type="match status" value="1"/>
</dbReference>
<feature type="disulfide bond" evidence="2">
    <location>
        <begin position="108"/>
        <end position="117"/>
    </location>
</feature>
<evidence type="ECO:0000313" key="4">
    <source>
        <dbReference type="EMBL" id="KAH7528115.1"/>
    </source>
</evidence>
<dbReference type="AlphaFoldDB" id="A0A978VCM6"/>
<feature type="transmembrane region" description="Helical" evidence="3">
    <location>
        <begin position="188"/>
        <end position="209"/>
    </location>
</feature>